<evidence type="ECO:0000259" key="5">
    <source>
        <dbReference type="SMART" id="SM00998"/>
    </source>
</evidence>
<dbReference type="KEGG" id="pbu:L21SP3_00369"/>
<dbReference type="Pfam" id="PF00206">
    <property type="entry name" value="Lyase_1"/>
    <property type="match status" value="1"/>
</dbReference>
<dbReference type="CDD" id="cd03302">
    <property type="entry name" value="Adenylsuccinate_lyase_2"/>
    <property type="match status" value="1"/>
</dbReference>
<dbReference type="Pfam" id="PF10397">
    <property type="entry name" value="ADSL_C"/>
    <property type="match status" value="1"/>
</dbReference>
<keyword evidence="1 4" id="KW-0658">Purine biosynthesis</keyword>
<dbReference type="GO" id="GO:0004018">
    <property type="term" value="F:N6-(1,2-dicarboxyethyl)AMP AMP-lyase (fumarate-forming) activity"/>
    <property type="evidence" value="ECO:0007669"/>
    <property type="project" value="UniProtKB-UniRule"/>
</dbReference>
<evidence type="ECO:0000256" key="1">
    <source>
        <dbReference type="ARBA" id="ARBA00022755"/>
    </source>
</evidence>
<dbReference type="InterPro" id="IPR008948">
    <property type="entry name" value="L-Aspartase-like"/>
</dbReference>
<comment type="catalytic activity">
    <reaction evidence="4">
        <text>(2S)-2-[5-amino-1-(5-phospho-beta-D-ribosyl)imidazole-4-carboxamido]succinate = 5-amino-1-(5-phospho-beta-D-ribosyl)imidazole-4-carboxamide + fumarate</text>
        <dbReference type="Rhea" id="RHEA:23920"/>
        <dbReference type="ChEBI" id="CHEBI:29806"/>
        <dbReference type="ChEBI" id="CHEBI:58443"/>
        <dbReference type="ChEBI" id="CHEBI:58475"/>
        <dbReference type="EC" id="4.3.2.2"/>
    </reaction>
</comment>
<dbReference type="InterPro" id="IPR004769">
    <property type="entry name" value="Pur_lyase"/>
</dbReference>
<accession>A0A1Q2HM97</accession>
<dbReference type="RefSeq" id="WP_227806788.1">
    <property type="nucleotide sequence ID" value="NZ_CP019633.1"/>
</dbReference>
<keyword evidence="7" id="KW-1185">Reference proteome</keyword>
<comment type="similarity">
    <text evidence="4">Belongs to the lyase 1 family. Adenylosuccinate lyase subfamily.</text>
</comment>
<comment type="catalytic activity">
    <reaction evidence="4">
        <text>N(6)-(1,2-dicarboxyethyl)-AMP = fumarate + AMP</text>
        <dbReference type="Rhea" id="RHEA:16853"/>
        <dbReference type="ChEBI" id="CHEBI:29806"/>
        <dbReference type="ChEBI" id="CHEBI:57567"/>
        <dbReference type="ChEBI" id="CHEBI:456215"/>
        <dbReference type="EC" id="4.3.2.2"/>
    </reaction>
</comment>
<dbReference type="EC" id="4.3.2.2" evidence="3 4"/>
<dbReference type="GO" id="GO:0006189">
    <property type="term" value="P:'de novo' IMP biosynthetic process"/>
    <property type="evidence" value="ECO:0007669"/>
    <property type="project" value="UniProtKB-UniPathway"/>
</dbReference>
<evidence type="ECO:0000256" key="3">
    <source>
        <dbReference type="NCBIfam" id="TIGR00928"/>
    </source>
</evidence>
<dbReference type="Gene3D" id="1.20.200.10">
    <property type="entry name" value="Fumarase/aspartase (Central domain)"/>
    <property type="match status" value="1"/>
</dbReference>
<gene>
    <name evidence="6" type="primary">purB</name>
    <name evidence="6" type="ORF">L21SP3_00369</name>
</gene>
<dbReference type="GO" id="GO:0070626">
    <property type="term" value="F:(S)-2-(5-amino-1-(5-phospho-D-ribosyl)imidazole-4-carboxamido) succinate lyase (fumarate-forming) activity"/>
    <property type="evidence" value="ECO:0007669"/>
    <property type="project" value="TreeGrafter"/>
</dbReference>
<dbReference type="NCBIfam" id="TIGR00928">
    <property type="entry name" value="purB"/>
    <property type="match status" value="1"/>
</dbReference>
<proteinExistence type="inferred from homology"/>
<dbReference type="GO" id="GO:0005829">
    <property type="term" value="C:cytosol"/>
    <property type="evidence" value="ECO:0007669"/>
    <property type="project" value="TreeGrafter"/>
</dbReference>
<dbReference type="SUPFAM" id="SSF48557">
    <property type="entry name" value="L-aspartase-like"/>
    <property type="match status" value="1"/>
</dbReference>
<dbReference type="Gene3D" id="1.10.275.60">
    <property type="match status" value="1"/>
</dbReference>
<dbReference type="GO" id="GO:0044208">
    <property type="term" value="P:'de novo' AMP biosynthetic process"/>
    <property type="evidence" value="ECO:0007669"/>
    <property type="project" value="UniProtKB-UniPathway"/>
</dbReference>
<evidence type="ECO:0000256" key="4">
    <source>
        <dbReference type="RuleBase" id="RU361172"/>
    </source>
</evidence>
<comment type="pathway">
    <text evidence="4">Purine metabolism; AMP biosynthesis via de novo pathway; AMP from IMP: step 2/2.</text>
</comment>
<feature type="domain" description="Adenylosuccinate lyase C-terminal" evidence="5">
    <location>
        <begin position="369"/>
        <end position="451"/>
    </location>
</feature>
<dbReference type="InterPro" id="IPR022761">
    <property type="entry name" value="Fumarate_lyase_N"/>
</dbReference>
<dbReference type="AlphaFoldDB" id="A0A1Q2HM97"/>
<dbReference type="UniPathway" id="UPA00074">
    <property type="reaction ID" value="UER00132"/>
</dbReference>
<dbReference type="SMART" id="SM00998">
    <property type="entry name" value="ADSL_C"/>
    <property type="match status" value="1"/>
</dbReference>
<dbReference type="UniPathway" id="UPA00075">
    <property type="reaction ID" value="UER00336"/>
</dbReference>
<dbReference type="InterPro" id="IPR019468">
    <property type="entry name" value="AdenyloSucc_lyase_C"/>
</dbReference>
<protein>
    <recommendedName>
        <fullName evidence="3 4">Adenylosuccinate lyase</fullName>
        <shortName evidence="4">ASL</shortName>
        <ecNumber evidence="3 4">4.3.2.2</ecNumber>
    </recommendedName>
    <alternativeName>
        <fullName evidence="4">Adenylosuccinase</fullName>
    </alternativeName>
</protein>
<dbReference type="PROSITE" id="PS00163">
    <property type="entry name" value="FUMARATE_LYASES"/>
    <property type="match status" value="1"/>
</dbReference>
<dbReference type="STRING" id="1940790.L21SP3_00369"/>
<dbReference type="InterPro" id="IPR020557">
    <property type="entry name" value="Fumarate_lyase_CS"/>
</dbReference>
<evidence type="ECO:0000313" key="6">
    <source>
        <dbReference type="EMBL" id="AQQ08582.1"/>
    </source>
</evidence>
<comment type="pathway">
    <text evidence="4">Purine metabolism; IMP biosynthesis via de novo pathway; 5-amino-1-(5-phospho-D-ribosyl)imidazole-4-carboxamide from 5-amino-1-(5-phospho-D-ribosyl)imidazole-4-carboxylate: step 2/2.</text>
</comment>
<dbReference type="Proteomes" id="UP000188273">
    <property type="component" value="Chromosome"/>
</dbReference>
<dbReference type="FunFam" id="1.10.275.60:FF:000001">
    <property type="entry name" value="Adenylosuccinate lyase"/>
    <property type="match status" value="1"/>
</dbReference>
<dbReference type="PANTHER" id="PTHR43172:SF1">
    <property type="entry name" value="ADENYLOSUCCINATE LYASE"/>
    <property type="match status" value="1"/>
</dbReference>
<dbReference type="Gene3D" id="1.10.40.30">
    <property type="entry name" value="Fumarase/aspartase (C-terminal domain)"/>
    <property type="match status" value="1"/>
</dbReference>
<evidence type="ECO:0000256" key="2">
    <source>
        <dbReference type="ARBA" id="ARBA00023239"/>
    </source>
</evidence>
<reference evidence="7" key="1">
    <citation type="submission" date="2017-02" db="EMBL/GenBank/DDBJ databases">
        <title>Comparative genomics and description of representatives of a novel lineage of planctomycetes thriving in anoxic sediments.</title>
        <authorList>
            <person name="Spring S."/>
            <person name="Bunk B."/>
            <person name="Sproer C."/>
            <person name="Klenk H.-P."/>
        </authorList>
    </citation>
    <scope>NUCLEOTIDE SEQUENCE [LARGE SCALE GENOMIC DNA]</scope>
    <source>
        <strain evidence="7">L21-RPul-D3</strain>
    </source>
</reference>
<dbReference type="EMBL" id="CP019633">
    <property type="protein sequence ID" value="AQQ08582.1"/>
    <property type="molecule type" value="Genomic_DNA"/>
</dbReference>
<dbReference type="InterPro" id="IPR000362">
    <property type="entry name" value="Fumarate_lyase_fam"/>
</dbReference>
<dbReference type="PANTHER" id="PTHR43172">
    <property type="entry name" value="ADENYLOSUCCINATE LYASE"/>
    <property type="match status" value="1"/>
</dbReference>
<name>A0A1Q2HM97_9BACT</name>
<dbReference type="PRINTS" id="PR00149">
    <property type="entry name" value="FUMRATELYASE"/>
</dbReference>
<sequence>MMEKYTSPLVERNASEQMSRLFGADKKFGTWRRLWLELAKAEKELGLDITDQQIAQMQENLENIDYAKAKEYEKKFRHDVMAHVHTFADAAPSAAGIIHLGATSCYVGDNADLIILREAMELVKAKLASVIDLLAKFAEQYKSMPTLGFTHYQPAQVTTVGKRAALWCYEFVMDYHELAHRIDSLPFRGVKGTTGTQASFLSLFEGNHEKVKALNEKVTKAFGFDKSCIVTGQTYQRKLDTLAVNTLSLIAQSAHKMCSDIRLLANLKEMEEPFGKNQIGSSAMAYKRNPMRSERATALSRFVLSLSSSPAMTASEQWFERTLDDSANRRLVLPEAFLAVDGILEILINISGGLVVYPKVIEARLNSELPFMASENILMAGVKAGGDRQKLHEKIRVYSQQAAQQVKNEGAKNDLLERLRADDDFKNIDLDQVLDPSLYIGRCTEQVEEFIEQAVEPVRKANRDKLKCSAELKV</sequence>
<evidence type="ECO:0000313" key="7">
    <source>
        <dbReference type="Proteomes" id="UP000188273"/>
    </source>
</evidence>
<keyword evidence="2 4" id="KW-0456">Lyase</keyword>
<organism evidence="6 7">
    <name type="scientific">Sedimentisphaera cyanobacteriorum</name>
    <dbReference type="NCBI Taxonomy" id="1940790"/>
    <lineage>
        <taxon>Bacteria</taxon>
        <taxon>Pseudomonadati</taxon>
        <taxon>Planctomycetota</taxon>
        <taxon>Phycisphaerae</taxon>
        <taxon>Sedimentisphaerales</taxon>
        <taxon>Sedimentisphaeraceae</taxon>
        <taxon>Sedimentisphaera</taxon>
    </lineage>
</organism>